<feature type="transmembrane region" description="Helical" evidence="7">
    <location>
        <begin position="179"/>
        <end position="199"/>
    </location>
</feature>
<feature type="transmembrane region" description="Helical" evidence="7">
    <location>
        <begin position="533"/>
        <end position="554"/>
    </location>
</feature>
<dbReference type="PANTHER" id="PTHR43652">
    <property type="entry name" value="BASIC AMINO ACID ANTIPORTER YFCC-RELATED"/>
    <property type="match status" value="1"/>
</dbReference>
<feature type="transmembrane region" description="Helical" evidence="7">
    <location>
        <begin position="574"/>
        <end position="596"/>
    </location>
</feature>
<feature type="transmembrane region" description="Helical" evidence="7">
    <location>
        <begin position="93"/>
        <end position="117"/>
    </location>
</feature>
<dbReference type="InterPro" id="IPR004680">
    <property type="entry name" value="Cit_transptr-like_dom"/>
</dbReference>
<dbReference type="Gene3D" id="3.30.70.1450">
    <property type="entry name" value="Regulator of K+ conductance, C-terminal domain"/>
    <property type="match status" value="2"/>
</dbReference>
<evidence type="ECO:0000256" key="7">
    <source>
        <dbReference type="SAM" id="Phobius"/>
    </source>
</evidence>
<feature type="transmembrane region" description="Helical" evidence="7">
    <location>
        <begin position="481"/>
        <end position="502"/>
    </location>
</feature>
<evidence type="ECO:0000256" key="3">
    <source>
        <dbReference type="ARBA" id="ARBA00022692"/>
    </source>
</evidence>
<dbReference type="Pfam" id="PF02080">
    <property type="entry name" value="TrkA_C"/>
    <property type="match status" value="2"/>
</dbReference>
<dbReference type="GO" id="GO:0006813">
    <property type="term" value="P:potassium ion transport"/>
    <property type="evidence" value="ECO:0007669"/>
    <property type="project" value="InterPro"/>
</dbReference>
<dbReference type="Proteomes" id="UP000318453">
    <property type="component" value="Chromosome"/>
</dbReference>
<dbReference type="InterPro" id="IPR031312">
    <property type="entry name" value="Na/sul_symport_CS"/>
</dbReference>
<dbReference type="Pfam" id="PF03600">
    <property type="entry name" value="CitMHS"/>
    <property type="match status" value="1"/>
</dbReference>
<dbReference type="SUPFAM" id="SSF116726">
    <property type="entry name" value="TrkA C-terminal domain-like"/>
    <property type="match status" value="2"/>
</dbReference>
<protein>
    <submittedName>
        <fullName evidence="9">SLC13 family permease</fullName>
    </submittedName>
</protein>
<comment type="subcellular location">
    <subcellularLocation>
        <location evidence="1">Membrane</location>
        <topology evidence="1">Multi-pass membrane protein</topology>
    </subcellularLocation>
</comment>
<feature type="transmembrane region" description="Helical" evidence="7">
    <location>
        <begin position="406"/>
        <end position="438"/>
    </location>
</feature>
<keyword evidence="10" id="KW-1185">Reference proteome</keyword>
<proteinExistence type="predicted"/>
<feature type="domain" description="RCK C-terminal" evidence="8">
    <location>
        <begin position="208"/>
        <end position="292"/>
    </location>
</feature>
<evidence type="ECO:0000313" key="9">
    <source>
        <dbReference type="EMBL" id="QDZ38802.1"/>
    </source>
</evidence>
<evidence type="ECO:0000259" key="8">
    <source>
        <dbReference type="PROSITE" id="PS51202"/>
    </source>
</evidence>
<reference evidence="9" key="1">
    <citation type="submission" date="2019-08" db="EMBL/GenBank/DDBJ databases">
        <title>Carotenoids and Carotenoid Binding Proteins in the Halophilic Cyanobacterium Euhalothece sp. ZM00.</title>
        <authorList>
            <person name="Cho S.M."/>
            <person name="Song J.Y."/>
            <person name="Park Y.-I."/>
        </authorList>
    </citation>
    <scope>NUCLEOTIDE SEQUENCE [LARGE SCALE GENOMIC DNA]</scope>
    <source>
        <strain evidence="9">Z-M001</strain>
    </source>
</reference>
<evidence type="ECO:0000256" key="4">
    <source>
        <dbReference type="ARBA" id="ARBA00022737"/>
    </source>
</evidence>
<gene>
    <name evidence="9" type="ORF">FRE64_01910</name>
</gene>
<feature type="domain" description="RCK C-terminal" evidence="8">
    <location>
        <begin position="303"/>
        <end position="388"/>
    </location>
</feature>
<keyword evidence="6 7" id="KW-0472">Membrane</keyword>
<feature type="transmembrane region" description="Helical" evidence="7">
    <location>
        <begin position="450"/>
        <end position="469"/>
    </location>
</feature>
<dbReference type="PANTHER" id="PTHR43652:SF2">
    <property type="entry name" value="BASIC AMINO ACID ANTIPORTER YFCC-RELATED"/>
    <property type="match status" value="1"/>
</dbReference>
<evidence type="ECO:0000256" key="6">
    <source>
        <dbReference type="ARBA" id="ARBA00023136"/>
    </source>
</evidence>
<organism evidence="9 10">
    <name type="scientific">Euhalothece natronophila Z-M001</name>
    <dbReference type="NCBI Taxonomy" id="522448"/>
    <lineage>
        <taxon>Bacteria</taxon>
        <taxon>Bacillati</taxon>
        <taxon>Cyanobacteriota</taxon>
        <taxon>Cyanophyceae</taxon>
        <taxon>Oscillatoriophycideae</taxon>
        <taxon>Chroococcales</taxon>
        <taxon>Halothecacae</taxon>
        <taxon>Halothece cluster</taxon>
        <taxon>Euhalothece</taxon>
    </lineage>
</organism>
<keyword evidence="2" id="KW-0813">Transport</keyword>
<evidence type="ECO:0000256" key="1">
    <source>
        <dbReference type="ARBA" id="ARBA00004141"/>
    </source>
</evidence>
<accession>A0A5B8NHY1</accession>
<dbReference type="GO" id="GO:0005886">
    <property type="term" value="C:plasma membrane"/>
    <property type="evidence" value="ECO:0007669"/>
    <property type="project" value="TreeGrafter"/>
</dbReference>
<dbReference type="PROSITE" id="PS51202">
    <property type="entry name" value="RCK_C"/>
    <property type="match status" value="2"/>
</dbReference>
<keyword evidence="3 7" id="KW-0812">Transmembrane</keyword>
<keyword evidence="5 7" id="KW-1133">Transmembrane helix</keyword>
<feature type="transmembrane region" description="Helical" evidence="7">
    <location>
        <begin position="138"/>
        <end position="159"/>
    </location>
</feature>
<dbReference type="KEGG" id="enn:FRE64_01910"/>
<dbReference type="AlphaFoldDB" id="A0A5B8NHY1"/>
<dbReference type="EMBL" id="CP042326">
    <property type="protein sequence ID" value="QDZ38802.1"/>
    <property type="molecule type" value="Genomic_DNA"/>
</dbReference>
<feature type="transmembrane region" description="Helical" evidence="7">
    <location>
        <begin position="28"/>
        <end position="47"/>
    </location>
</feature>
<keyword evidence="4" id="KW-0677">Repeat</keyword>
<dbReference type="InterPro" id="IPR006037">
    <property type="entry name" value="RCK_C"/>
</dbReference>
<evidence type="ECO:0000256" key="5">
    <source>
        <dbReference type="ARBA" id="ARBA00022989"/>
    </source>
</evidence>
<feature type="transmembrane region" description="Helical" evidence="7">
    <location>
        <begin position="59"/>
        <end position="81"/>
    </location>
</feature>
<dbReference type="GO" id="GO:0008324">
    <property type="term" value="F:monoatomic cation transmembrane transporter activity"/>
    <property type="evidence" value="ECO:0007669"/>
    <property type="project" value="InterPro"/>
</dbReference>
<dbReference type="RefSeq" id="WP_146294413.1">
    <property type="nucleotide sequence ID" value="NZ_CP042326.1"/>
</dbReference>
<name>A0A5B8NHY1_9CHRO</name>
<dbReference type="OrthoDB" id="9765532at2"/>
<dbReference type="PROSITE" id="PS01271">
    <property type="entry name" value="NA_SULFATE"/>
    <property type="match status" value="1"/>
</dbReference>
<dbReference type="InterPro" id="IPR051679">
    <property type="entry name" value="DASS-Related_Transporters"/>
</dbReference>
<evidence type="ECO:0000313" key="10">
    <source>
        <dbReference type="Proteomes" id="UP000318453"/>
    </source>
</evidence>
<evidence type="ECO:0000256" key="2">
    <source>
        <dbReference type="ARBA" id="ARBA00022448"/>
    </source>
</evidence>
<sequence>MSIALTLLILIVAFICFAFEWFPVDFTALVVAIVLMLLGIVTPEEGISGFSNPATITVMAMFILSAGISKTGAIQIIGDWLLKWGGKNSSRQIFVMGGLAGSVASFINNTPVVAVFIPVIENWCKKQNIPVSKMLMPLSYAAILGGTVTLIGTSTNLLASSISQQLGYGEFGLFQFTEVGLIKFIVGLIYLSFASTWLLPKRNPTNNGSVENSYQLKDYVSELVISPRSNLIKQTLRSSEVQRKFDIDVLEIIRDGIHFSQPLADKVLLAGDILLVRGSKEELLRIREEKGLDILPDVKFQDNNITSQLTDNEEGIAEVLILSNSRLVGATLKELRFRQRYNSTVLAIRRGEDVLRDRLGQVPLRFGDLLLVQGPRESLAGFQTTRELLVIEQSSREGLREDKAPIAVAIILGVIVTAAFNILPILVSALTGVAVMVFTGCLKPGEIYGAIRWDVIFLLAGLIPMGIAMENSGATEWLANQLLFIGNNFSGFWVLVFFYFATTILTEVLSNNASVILMIPIAAKVAESLTLNPFAVMFTVTFAASNSFMTPIGYQTNTMVYSPGGYRFADFTRFGAPLSLIQGIITPFLIIWFYGLDG</sequence>
<dbReference type="InterPro" id="IPR036721">
    <property type="entry name" value="RCK_C_sf"/>
</dbReference>